<feature type="compositionally biased region" description="Polar residues" evidence="3">
    <location>
        <begin position="676"/>
        <end position="695"/>
    </location>
</feature>
<feature type="region of interest" description="Disordered" evidence="3">
    <location>
        <begin position="808"/>
        <end position="926"/>
    </location>
</feature>
<evidence type="ECO:0000256" key="3">
    <source>
        <dbReference type="SAM" id="MobiDB-lite"/>
    </source>
</evidence>
<evidence type="ECO:0000256" key="2">
    <source>
        <dbReference type="PROSITE-ProRule" id="PRU00497"/>
    </source>
</evidence>
<feature type="compositionally biased region" description="Basic and acidic residues" evidence="3">
    <location>
        <begin position="853"/>
        <end position="862"/>
    </location>
</feature>
<feature type="region of interest" description="Disordered" evidence="3">
    <location>
        <begin position="676"/>
        <end position="713"/>
    </location>
</feature>
<feature type="region of interest" description="Disordered" evidence="3">
    <location>
        <begin position="753"/>
        <end position="781"/>
    </location>
</feature>
<feature type="compositionally biased region" description="Polar residues" evidence="3">
    <location>
        <begin position="618"/>
        <end position="635"/>
    </location>
</feature>
<feature type="compositionally biased region" description="Polar residues" evidence="3">
    <location>
        <begin position="704"/>
        <end position="713"/>
    </location>
</feature>
<dbReference type="PROSITE" id="PS51155">
    <property type="entry name" value="CHIT_BIND_RR_2"/>
    <property type="match status" value="1"/>
</dbReference>
<feature type="compositionally biased region" description="Low complexity" evidence="3">
    <location>
        <begin position="15"/>
        <end position="32"/>
    </location>
</feature>
<evidence type="ECO:0000256" key="1">
    <source>
        <dbReference type="ARBA" id="ARBA00022460"/>
    </source>
</evidence>
<feature type="compositionally biased region" description="Polar residues" evidence="3">
    <location>
        <begin position="359"/>
        <end position="382"/>
    </location>
</feature>
<feature type="compositionally biased region" description="Polar residues" evidence="3">
    <location>
        <begin position="458"/>
        <end position="490"/>
    </location>
</feature>
<dbReference type="Proteomes" id="UP000747542">
    <property type="component" value="Unassembled WGS sequence"/>
</dbReference>
<dbReference type="EMBL" id="JAHLQT010035566">
    <property type="protein sequence ID" value="KAG7158258.1"/>
    <property type="molecule type" value="Genomic_DNA"/>
</dbReference>
<organism evidence="4 5">
    <name type="scientific">Homarus americanus</name>
    <name type="common">American lobster</name>
    <dbReference type="NCBI Taxonomy" id="6706"/>
    <lineage>
        <taxon>Eukaryota</taxon>
        <taxon>Metazoa</taxon>
        <taxon>Ecdysozoa</taxon>
        <taxon>Arthropoda</taxon>
        <taxon>Crustacea</taxon>
        <taxon>Multicrustacea</taxon>
        <taxon>Malacostraca</taxon>
        <taxon>Eumalacostraca</taxon>
        <taxon>Eucarida</taxon>
        <taxon>Decapoda</taxon>
        <taxon>Pleocyemata</taxon>
        <taxon>Astacidea</taxon>
        <taxon>Nephropoidea</taxon>
        <taxon>Nephropidae</taxon>
        <taxon>Homarus</taxon>
    </lineage>
</organism>
<feature type="compositionally biased region" description="Polar residues" evidence="3">
    <location>
        <begin position="863"/>
        <end position="884"/>
    </location>
</feature>
<accession>A0A8J5MNT0</accession>
<feature type="region of interest" description="Disordered" evidence="3">
    <location>
        <begin position="618"/>
        <end position="664"/>
    </location>
</feature>
<feature type="region of interest" description="Disordered" evidence="3">
    <location>
        <begin position="117"/>
        <end position="158"/>
    </location>
</feature>
<gene>
    <name evidence="4" type="primary">Acp20-L1</name>
    <name evidence="4" type="ORF">Hamer_G008898</name>
</gene>
<feature type="compositionally biased region" description="Polar residues" evidence="3">
    <location>
        <begin position="543"/>
        <end position="553"/>
    </location>
</feature>
<feature type="compositionally biased region" description="Polar residues" evidence="3">
    <location>
        <begin position="418"/>
        <end position="427"/>
    </location>
</feature>
<name>A0A8J5MNT0_HOMAM</name>
<feature type="compositionally biased region" description="Low complexity" evidence="3">
    <location>
        <begin position="521"/>
        <end position="538"/>
    </location>
</feature>
<reference evidence="4" key="1">
    <citation type="journal article" date="2021" name="Sci. Adv.">
        <title>The American lobster genome reveals insights on longevity, neural, and immune adaptations.</title>
        <authorList>
            <person name="Polinski J.M."/>
            <person name="Zimin A.V."/>
            <person name="Clark K.F."/>
            <person name="Kohn A.B."/>
            <person name="Sadowski N."/>
            <person name="Timp W."/>
            <person name="Ptitsyn A."/>
            <person name="Khanna P."/>
            <person name="Romanova D.Y."/>
            <person name="Williams P."/>
            <person name="Greenwood S.J."/>
            <person name="Moroz L.L."/>
            <person name="Walt D.R."/>
            <person name="Bodnar A.G."/>
        </authorList>
    </citation>
    <scope>NUCLEOTIDE SEQUENCE</scope>
    <source>
        <strain evidence="4">GMGI-L3</strain>
    </source>
</reference>
<dbReference type="AlphaFoldDB" id="A0A8J5MNT0"/>
<feature type="non-terminal residue" evidence="4">
    <location>
        <position position="926"/>
    </location>
</feature>
<feature type="region of interest" description="Disordered" evidence="3">
    <location>
        <begin position="359"/>
        <end position="490"/>
    </location>
</feature>
<feature type="region of interest" description="Disordered" evidence="3">
    <location>
        <begin position="15"/>
        <end position="92"/>
    </location>
</feature>
<feature type="compositionally biased region" description="Polar residues" evidence="3">
    <location>
        <begin position="436"/>
        <end position="450"/>
    </location>
</feature>
<protein>
    <submittedName>
        <fullName evidence="4">Adult-specific cuticular protein ACP-20-like 1</fullName>
    </submittedName>
</protein>
<feature type="compositionally biased region" description="Polar residues" evidence="3">
    <location>
        <begin position="906"/>
        <end position="918"/>
    </location>
</feature>
<feature type="region of interest" description="Disordered" evidence="3">
    <location>
        <begin position="172"/>
        <end position="230"/>
    </location>
</feature>
<dbReference type="GO" id="GO:0042302">
    <property type="term" value="F:structural constituent of cuticle"/>
    <property type="evidence" value="ECO:0007669"/>
    <property type="project" value="UniProtKB-UniRule"/>
</dbReference>
<feature type="compositionally biased region" description="Polar residues" evidence="3">
    <location>
        <begin position="816"/>
        <end position="852"/>
    </location>
</feature>
<proteinExistence type="predicted"/>
<keyword evidence="1 2" id="KW-0193">Cuticle</keyword>
<feature type="compositionally biased region" description="Polar residues" evidence="3">
    <location>
        <begin position="187"/>
        <end position="199"/>
    </location>
</feature>
<keyword evidence="5" id="KW-1185">Reference proteome</keyword>
<feature type="region of interest" description="Disordered" evidence="3">
    <location>
        <begin position="510"/>
        <end position="553"/>
    </location>
</feature>
<feature type="region of interest" description="Disordered" evidence="3">
    <location>
        <begin position="289"/>
        <end position="316"/>
    </location>
</feature>
<evidence type="ECO:0000313" key="5">
    <source>
        <dbReference type="Proteomes" id="UP000747542"/>
    </source>
</evidence>
<sequence length="926" mass="105546">VVGYLVAAAVVVSATSPPQSPAPAALLDTPLLQEESHTFVQTPQHPDPHLQFSSDEAYPTSLEHGQAFSTPPGQHHGRESEGQSGQDGRGTDLKNYRVQQTQDQTHEQGQPYRQEAFGSQIDGQGPQQEDLQDQTVGADTFSSGSFQRGQAEYPKIPGVSKGVSAAGVGVQGEASQSFRRNFRGGDSDQQQEVPSTLSSRPRGAAVSRGSHKYDEDEQHEDEQDNLKMGNYEYSYNIRSEETGDMKFHQETRDGGKVVGEYRVKEADGTMRVVKYSADKDNGFQATFAAIPGHQDTPRVPQGSSRGSERPSGFSQDLQSFQQENAKLRPDTQEFRQRPGAFVDNFPEAEGQATSTNFNNQHQQSLKQEQSRGSTQQDFQGQFKTHVRDNSQTQNREQFRSQHRNRFPSTIRRQPLTEAKNQFQSQKGGQLDGDSRGQYQTPRSKQFSLTQERNRFRIQDSQFQAQDRSNFQGQDSRFQAQDRSNFQGQDSQFQAQDRINFQGQDSQFQAQDRSNFQGQDSQFQTQDTRQFQTQGGRQFDTQEESQMYRQDSQQEVLEGRNQFQTLEREQFQSQDRRPFRTQDNRRFQTEAGSQYQSPNRGQFSSQNRDLYLNQRNEQFQSRAQGQLQTQSDSQLKSQRRRKFQSQLIDDYETRRRNPSLPQNKVQLQDSLQGTRFQGQKNYQFDRQQTATTGDNTYDNKRYSDDSLSSTIDQSEYPTRRYGTGIQRQTIVGDGVYPKTIGNQRYGARDTVILEPHPPQRRNFAPVNSDNSRSSNYHQQDVPQIDSIDQRAQAQTEADTLQDGTFQASVKYSDRSSQHVQTPKLSQTTNFQSRQQSTNQEQVAPSERFQASNSLRERHQDDRNQPLSVSPQFQNEDVTQTSQNPAAPTEAKFYGPIHEEETPRRPQVSASVLQRSNFQTVAEPHPQA</sequence>
<evidence type="ECO:0000313" key="4">
    <source>
        <dbReference type="EMBL" id="KAG7158258.1"/>
    </source>
</evidence>
<dbReference type="InterPro" id="IPR000618">
    <property type="entry name" value="Insect_cuticle"/>
</dbReference>
<comment type="caution">
    <text evidence="4">The sequence shown here is derived from an EMBL/GenBank/DDBJ whole genome shotgun (WGS) entry which is preliminary data.</text>
</comment>
<feature type="compositionally biased region" description="Polar residues" evidence="3">
    <location>
        <begin position="510"/>
        <end position="520"/>
    </location>
</feature>
<feature type="compositionally biased region" description="Polar residues" evidence="3">
    <location>
        <begin position="764"/>
        <end position="780"/>
    </location>
</feature>
<dbReference type="InterPro" id="IPR031311">
    <property type="entry name" value="CHIT_BIND_RR_consensus"/>
</dbReference>
<dbReference type="PROSITE" id="PS00233">
    <property type="entry name" value="CHIT_BIND_RR_1"/>
    <property type="match status" value="1"/>
</dbReference>
<dbReference type="Pfam" id="PF00379">
    <property type="entry name" value="Chitin_bind_4"/>
    <property type="match status" value="1"/>
</dbReference>
<feature type="compositionally biased region" description="Polar residues" evidence="3">
    <location>
        <begin position="121"/>
        <end position="148"/>
    </location>
</feature>